<feature type="signal peptide" evidence="1">
    <location>
        <begin position="1"/>
        <end position="20"/>
    </location>
</feature>
<sequence length="133" mass="14459">MFFKVLAAFSLAALALNVNAAPPALFSSLETPMLSCSANGNFAPFAVPVNSLSEIEPGEYALYNEAFGGNPLRSYKLNQPIFLSRSIENPRAYGMWEIEPLSPDEYMITNIGLGASAYATSKARQRCHSQLGY</sequence>
<evidence type="ECO:0000256" key="1">
    <source>
        <dbReference type="SAM" id="SignalP"/>
    </source>
</evidence>
<reference evidence="2" key="1">
    <citation type="submission" date="2020-05" db="EMBL/GenBank/DDBJ databases">
        <title>Mycena genomes resolve the evolution of fungal bioluminescence.</title>
        <authorList>
            <person name="Tsai I.J."/>
        </authorList>
    </citation>
    <scope>NUCLEOTIDE SEQUENCE</scope>
    <source>
        <strain evidence="2">160909Yilan</strain>
    </source>
</reference>
<name>A0A8H7CWQ7_9AGAR</name>
<organism evidence="2 3">
    <name type="scientific">Mycena sanguinolenta</name>
    <dbReference type="NCBI Taxonomy" id="230812"/>
    <lineage>
        <taxon>Eukaryota</taxon>
        <taxon>Fungi</taxon>
        <taxon>Dikarya</taxon>
        <taxon>Basidiomycota</taxon>
        <taxon>Agaricomycotina</taxon>
        <taxon>Agaricomycetes</taxon>
        <taxon>Agaricomycetidae</taxon>
        <taxon>Agaricales</taxon>
        <taxon>Marasmiineae</taxon>
        <taxon>Mycenaceae</taxon>
        <taxon>Mycena</taxon>
    </lineage>
</organism>
<dbReference type="AlphaFoldDB" id="A0A8H7CWQ7"/>
<proteinExistence type="predicted"/>
<protein>
    <submittedName>
        <fullName evidence="2">Uncharacterized protein</fullName>
    </submittedName>
</protein>
<comment type="caution">
    <text evidence="2">The sequence shown here is derived from an EMBL/GenBank/DDBJ whole genome shotgun (WGS) entry which is preliminary data.</text>
</comment>
<keyword evidence="3" id="KW-1185">Reference proteome</keyword>
<dbReference type="OrthoDB" id="2972047at2759"/>
<accession>A0A8H7CWQ7</accession>
<evidence type="ECO:0000313" key="2">
    <source>
        <dbReference type="EMBL" id="KAF7350831.1"/>
    </source>
</evidence>
<dbReference type="EMBL" id="JACAZH010000014">
    <property type="protein sequence ID" value="KAF7350831.1"/>
    <property type="molecule type" value="Genomic_DNA"/>
</dbReference>
<feature type="chain" id="PRO_5034202255" evidence="1">
    <location>
        <begin position="21"/>
        <end position="133"/>
    </location>
</feature>
<evidence type="ECO:0000313" key="3">
    <source>
        <dbReference type="Proteomes" id="UP000623467"/>
    </source>
</evidence>
<keyword evidence="1" id="KW-0732">Signal</keyword>
<gene>
    <name evidence="2" type="ORF">MSAN_01645000</name>
</gene>
<dbReference type="Proteomes" id="UP000623467">
    <property type="component" value="Unassembled WGS sequence"/>
</dbReference>